<sequence length="40" mass="4613">MIRFSVWLYRLAGWQRTALTLLVLVPLWALVLWALQGVAS</sequence>
<organism evidence="2 3">
    <name type="scientific">Pandoraea iniqua</name>
    <dbReference type="NCBI Taxonomy" id="2508288"/>
    <lineage>
        <taxon>Bacteria</taxon>
        <taxon>Pseudomonadati</taxon>
        <taxon>Pseudomonadota</taxon>
        <taxon>Betaproteobacteria</taxon>
        <taxon>Burkholderiales</taxon>
        <taxon>Burkholderiaceae</taxon>
        <taxon>Pandoraea</taxon>
    </lineage>
</organism>
<name>A0A5E4YY99_9BURK</name>
<evidence type="ECO:0000256" key="1">
    <source>
        <dbReference type="SAM" id="Phobius"/>
    </source>
</evidence>
<accession>A0A5E4YY99</accession>
<evidence type="ECO:0000313" key="2">
    <source>
        <dbReference type="EMBL" id="VVE53367.1"/>
    </source>
</evidence>
<dbReference type="Proteomes" id="UP000333828">
    <property type="component" value="Unassembled WGS sequence"/>
</dbReference>
<proteinExistence type="predicted"/>
<keyword evidence="1" id="KW-0472">Membrane</keyword>
<reference evidence="2 3" key="1">
    <citation type="submission" date="2019-08" db="EMBL/GenBank/DDBJ databases">
        <authorList>
            <person name="Peeters C."/>
        </authorList>
    </citation>
    <scope>NUCLEOTIDE SEQUENCE [LARGE SCALE GENOMIC DNA]</scope>
    <source>
        <strain evidence="2 3">LMG 31115</strain>
    </source>
</reference>
<feature type="transmembrane region" description="Helical" evidence="1">
    <location>
        <begin position="21"/>
        <end position="39"/>
    </location>
</feature>
<evidence type="ECO:0000313" key="3">
    <source>
        <dbReference type="Proteomes" id="UP000333828"/>
    </source>
</evidence>
<dbReference type="EMBL" id="CABPSI010000006">
    <property type="protein sequence ID" value="VVE53367.1"/>
    <property type="molecule type" value="Genomic_DNA"/>
</dbReference>
<gene>
    <name evidence="2" type="ORF">PIN31115_04822</name>
</gene>
<keyword evidence="3" id="KW-1185">Reference proteome</keyword>
<protein>
    <submittedName>
        <fullName evidence="2">Uncharacterized protein</fullName>
    </submittedName>
</protein>
<dbReference type="AlphaFoldDB" id="A0A5E4YY99"/>
<dbReference type="RefSeq" id="WP_257786045.1">
    <property type="nucleotide sequence ID" value="NZ_CABPSF010000008.1"/>
</dbReference>
<keyword evidence="1" id="KW-1133">Transmembrane helix</keyword>
<keyword evidence="1" id="KW-0812">Transmembrane</keyword>